<dbReference type="PANTHER" id="PTHR32322">
    <property type="entry name" value="INNER MEMBRANE TRANSPORTER"/>
    <property type="match status" value="1"/>
</dbReference>
<evidence type="ECO:0000256" key="2">
    <source>
        <dbReference type="ARBA" id="ARBA00007362"/>
    </source>
</evidence>
<dbReference type="Pfam" id="PF00892">
    <property type="entry name" value="EamA"/>
    <property type="match status" value="2"/>
</dbReference>
<accession>A0A8J7J5L4</accession>
<dbReference type="SUPFAM" id="SSF103481">
    <property type="entry name" value="Multidrug resistance efflux transporter EmrE"/>
    <property type="match status" value="2"/>
</dbReference>
<dbReference type="InterPro" id="IPR050638">
    <property type="entry name" value="AA-Vitamin_Transporters"/>
</dbReference>
<proteinExistence type="inferred from homology"/>
<dbReference type="PANTHER" id="PTHR32322:SF2">
    <property type="entry name" value="EAMA DOMAIN-CONTAINING PROTEIN"/>
    <property type="match status" value="1"/>
</dbReference>
<feature type="transmembrane region" description="Helical" evidence="6">
    <location>
        <begin position="205"/>
        <end position="231"/>
    </location>
</feature>
<keyword evidence="9" id="KW-1185">Reference proteome</keyword>
<dbReference type="Proteomes" id="UP000640583">
    <property type="component" value="Unassembled WGS sequence"/>
</dbReference>
<sequence>MDLRAIAMGLAFAFMWSSAFTSARILVEYAPPLTALAVRFATSGALAMIIAWFMGQNFQLTRGQWKATIVFGICQNALYLGLNFVAMQWIEASVAAIIASTMPLMAAFLGWIVFREKLAPLAILGLLAGVIGVAIIMSGRISGDGIDLTGVIFCFIGALGLAIATLSVRGALAGGNMMMIVGLQMWIGAVVLGVIGLATEEQFVIWNWSLVTAFTYTTLVPGLAATFIWFALVSRIGAVRASVFHFLNPFLGVAVAAVILGESLGLLDVIGVAVITGAIIMVQRAKSPA</sequence>
<dbReference type="RefSeq" id="WP_228848684.1">
    <property type="nucleotide sequence ID" value="NZ_JADCKQ010000006.1"/>
</dbReference>
<feature type="transmembrane region" description="Helical" evidence="6">
    <location>
        <begin position="121"/>
        <end position="142"/>
    </location>
</feature>
<comment type="similarity">
    <text evidence="2">Belongs to the EamA transporter family.</text>
</comment>
<evidence type="ECO:0000256" key="5">
    <source>
        <dbReference type="ARBA" id="ARBA00023136"/>
    </source>
</evidence>
<organism evidence="8 9">
    <name type="scientific">Halocynthiibacter styelae</name>
    <dbReference type="NCBI Taxonomy" id="2761955"/>
    <lineage>
        <taxon>Bacteria</taxon>
        <taxon>Pseudomonadati</taxon>
        <taxon>Pseudomonadota</taxon>
        <taxon>Alphaproteobacteria</taxon>
        <taxon>Rhodobacterales</taxon>
        <taxon>Paracoccaceae</taxon>
        <taxon>Halocynthiibacter</taxon>
    </lineage>
</organism>
<dbReference type="InterPro" id="IPR000620">
    <property type="entry name" value="EamA_dom"/>
</dbReference>
<dbReference type="GO" id="GO:0016020">
    <property type="term" value="C:membrane"/>
    <property type="evidence" value="ECO:0007669"/>
    <property type="project" value="UniProtKB-SubCell"/>
</dbReference>
<name>A0A8J7J5L4_9RHOB</name>
<evidence type="ECO:0000259" key="7">
    <source>
        <dbReference type="Pfam" id="PF00892"/>
    </source>
</evidence>
<dbReference type="EMBL" id="JADCKQ010000006">
    <property type="protein sequence ID" value="MBI1493875.1"/>
    <property type="molecule type" value="Genomic_DNA"/>
</dbReference>
<dbReference type="AlphaFoldDB" id="A0A8J7J5L4"/>
<feature type="domain" description="EamA" evidence="7">
    <location>
        <begin position="4"/>
        <end position="137"/>
    </location>
</feature>
<dbReference type="InterPro" id="IPR037185">
    <property type="entry name" value="EmrE-like"/>
</dbReference>
<evidence type="ECO:0000256" key="1">
    <source>
        <dbReference type="ARBA" id="ARBA00004141"/>
    </source>
</evidence>
<feature type="transmembrane region" description="Helical" evidence="6">
    <location>
        <begin position="243"/>
        <end position="260"/>
    </location>
</feature>
<evidence type="ECO:0000256" key="4">
    <source>
        <dbReference type="ARBA" id="ARBA00022989"/>
    </source>
</evidence>
<evidence type="ECO:0000313" key="9">
    <source>
        <dbReference type="Proteomes" id="UP000640583"/>
    </source>
</evidence>
<protein>
    <submittedName>
        <fullName evidence="8">DMT family transporter</fullName>
    </submittedName>
</protein>
<feature type="transmembrane region" description="Helical" evidence="6">
    <location>
        <begin position="33"/>
        <end position="55"/>
    </location>
</feature>
<feature type="transmembrane region" description="Helical" evidence="6">
    <location>
        <begin position="67"/>
        <end position="86"/>
    </location>
</feature>
<keyword evidence="4 6" id="KW-1133">Transmembrane helix</keyword>
<feature type="domain" description="EamA" evidence="7">
    <location>
        <begin position="149"/>
        <end position="282"/>
    </location>
</feature>
<evidence type="ECO:0000256" key="3">
    <source>
        <dbReference type="ARBA" id="ARBA00022692"/>
    </source>
</evidence>
<gene>
    <name evidence="8" type="ORF">H1D41_09535</name>
</gene>
<comment type="subcellular location">
    <subcellularLocation>
        <location evidence="1">Membrane</location>
        <topology evidence="1">Multi-pass membrane protein</topology>
    </subcellularLocation>
</comment>
<dbReference type="Gene3D" id="1.10.3730.20">
    <property type="match status" value="1"/>
</dbReference>
<feature type="transmembrane region" description="Helical" evidence="6">
    <location>
        <begin position="148"/>
        <end position="168"/>
    </location>
</feature>
<keyword evidence="3 6" id="KW-0812">Transmembrane</keyword>
<feature type="transmembrane region" description="Helical" evidence="6">
    <location>
        <begin position="180"/>
        <end position="199"/>
    </location>
</feature>
<evidence type="ECO:0000313" key="8">
    <source>
        <dbReference type="EMBL" id="MBI1493875.1"/>
    </source>
</evidence>
<reference evidence="8" key="1">
    <citation type="submission" date="2020-10" db="EMBL/GenBank/DDBJ databases">
        <title>Paenihalocynthiibacter styelae gen. nov., sp. nov., isolated from stalked sea squirt Styela clava.</title>
        <authorList>
            <person name="Kim Y.-O."/>
            <person name="Yoon J.-H."/>
        </authorList>
    </citation>
    <scope>NUCLEOTIDE SEQUENCE</scope>
    <source>
        <strain evidence="8">MYP1-1</strain>
    </source>
</reference>
<feature type="transmembrane region" description="Helical" evidence="6">
    <location>
        <begin position="92"/>
        <end position="114"/>
    </location>
</feature>
<keyword evidence="5 6" id="KW-0472">Membrane</keyword>
<feature type="transmembrane region" description="Helical" evidence="6">
    <location>
        <begin position="266"/>
        <end position="282"/>
    </location>
</feature>
<evidence type="ECO:0000256" key="6">
    <source>
        <dbReference type="SAM" id="Phobius"/>
    </source>
</evidence>
<comment type="caution">
    <text evidence="8">The sequence shown here is derived from an EMBL/GenBank/DDBJ whole genome shotgun (WGS) entry which is preliminary data.</text>
</comment>